<protein>
    <submittedName>
        <fullName evidence="1">Uncharacterized protein</fullName>
    </submittedName>
</protein>
<proteinExistence type="predicted"/>
<name>A0A0F9QZK6_9ZZZZ</name>
<reference evidence="1" key="1">
    <citation type="journal article" date="2015" name="Nature">
        <title>Complex archaea that bridge the gap between prokaryotes and eukaryotes.</title>
        <authorList>
            <person name="Spang A."/>
            <person name="Saw J.H."/>
            <person name="Jorgensen S.L."/>
            <person name="Zaremba-Niedzwiedzka K."/>
            <person name="Martijn J."/>
            <person name="Lind A.E."/>
            <person name="van Eijk R."/>
            <person name="Schleper C."/>
            <person name="Guy L."/>
            <person name="Ettema T.J."/>
        </authorList>
    </citation>
    <scope>NUCLEOTIDE SEQUENCE</scope>
</reference>
<sequence>MATNVWQGNAPAVKQVSTFTVSLTWATNDTAKLTCGSASVEFTVGGTQTIAAVVAGLVSLWNASSAPEIAEVDATDNSPDITLTMDTGNEGIPFTVTSSEVTGGDGVVGDQVDTTANSGPNCWDTAANWSLGAVPVATNDVVFENSSISCLYGLSQSGATLASLIQFQTFTGTIGLPRNNTADVSNPYVEYRPTYLAVEITTVYLGLGDGAGSGRIKLDTGAVQTDVNIDNSGTVMETGIPAILWKGTHVLNTMQVDKGSVGVCWFGGETANLSTLKVGYTDTVATDSDVSCGSGLAAGTTLDIDGGMVSIDATLVSVAQRDGILDMNKAAAITSEIVIAGGTTNWKSIGTFASVIVSDGGVLDCRKNNRARIASVAKIYDGGSIYDPAATVIWSQGIRIMEADFSGITLIMPKGRKWTPEGT</sequence>
<dbReference type="AlphaFoldDB" id="A0A0F9QZK6"/>
<dbReference type="EMBL" id="LAZR01003413">
    <property type="protein sequence ID" value="KKN18571.1"/>
    <property type="molecule type" value="Genomic_DNA"/>
</dbReference>
<gene>
    <name evidence="1" type="ORF">LCGC14_0954360</name>
</gene>
<evidence type="ECO:0000313" key="1">
    <source>
        <dbReference type="EMBL" id="KKN18571.1"/>
    </source>
</evidence>
<accession>A0A0F9QZK6</accession>
<comment type="caution">
    <text evidence="1">The sequence shown here is derived from an EMBL/GenBank/DDBJ whole genome shotgun (WGS) entry which is preliminary data.</text>
</comment>
<organism evidence="1">
    <name type="scientific">marine sediment metagenome</name>
    <dbReference type="NCBI Taxonomy" id="412755"/>
    <lineage>
        <taxon>unclassified sequences</taxon>
        <taxon>metagenomes</taxon>
        <taxon>ecological metagenomes</taxon>
    </lineage>
</organism>